<dbReference type="EMBL" id="JNFF01000019">
    <property type="protein sequence ID" value="KEQ31255.1"/>
    <property type="molecule type" value="Genomic_DNA"/>
</dbReference>
<evidence type="ECO:0000256" key="12">
    <source>
        <dbReference type="SAM" id="MobiDB-lite"/>
    </source>
</evidence>
<protein>
    <submittedName>
        <fullName evidence="14">Membrane protein</fullName>
    </submittedName>
</protein>
<keyword evidence="2 10" id="KW-0813">Transport</keyword>
<keyword evidence="3 10" id="KW-1134">Transmembrane beta strand</keyword>
<evidence type="ECO:0000256" key="5">
    <source>
        <dbReference type="ARBA" id="ARBA00022692"/>
    </source>
</evidence>
<evidence type="ECO:0000313" key="14">
    <source>
        <dbReference type="EMBL" id="KEQ31255.1"/>
    </source>
</evidence>
<dbReference type="InterPro" id="IPR012910">
    <property type="entry name" value="Plug_dom"/>
</dbReference>
<dbReference type="SUPFAM" id="SSF49464">
    <property type="entry name" value="Carboxypeptidase regulatory domain-like"/>
    <property type="match status" value="1"/>
</dbReference>
<keyword evidence="6" id="KW-0408">Iron</keyword>
<dbReference type="InterPro" id="IPR023996">
    <property type="entry name" value="TonB-dep_OMP_SusC/RagA"/>
</dbReference>
<keyword evidence="5 10" id="KW-0812">Transmembrane</keyword>
<dbReference type="Gene3D" id="2.170.130.10">
    <property type="entry name" value="TonB-dependent receptor, plug domain"/>
    <property type="match status" value="1"/>
</dbReference>
<dbReference type="NCBIfam" id="TIGR04057">
    <property type="entry name" value="SusC_RagA_signa"/>
    <property type="match status" value="1"/>
</dbReference>
<dbReference type="GO" id="GO:0006826">
    <property type="term" value="P:iron ion transport"/>
    <property type="evidence" value="ECO:0007669"/>
    <property type="project" value="UniProtKB-KW"/>
</dbReference>
<evidence type="ECO:0000256" key="6">
    <source>
        <dbReference type="ARBA" id="ARBA00023004"/>
    </source>
</evidence>
<evidence type="ECO:0000313" key="15">
    <source>
        <dbReference type="Proteomes" id="UP000028007"/>
    </source>
</evidence>
<evidence type="ECO:0000256" key="9">
    <source>
        <dbReference type="ARBA" id="ARBA00023237"/>
    </source>
</evidence>
<evidence type="ECO:0000256" key="7">
    <source>
        <dbReference type="ARBA" id="ARBA00023077"/>
    </source>
</evidence>
<evidence type="ECO:0000256" key="10">
    <source>
        <dbReference type="PROSITE-ProRule" id="PRU01360"/>
    </source>
</evidence>
<keyword evidence="7 11" id="KW-0798">TonB box</keyword>
<feature type="domain" description="Secretin/TonB short N-terminal" evidence="13">
    <location>
        <begin position="65"/>
        <end position="116"/>
    </location>
</feature>
<proteinExistence type="inferred from homology"/>
<gene>
    <name evidence="14" type="ORF">N180_03135</name>
</gene>
<dbReference type="InterPro" id="IPR011662">
    <property type="entry name" value="Secretin/TonB_short_N"/>
</dbReference>
<dbReference type="InterPro" id="IPR000531">
    <property type="entry name" value="Beta-barrel_TonB"/>
</dbReference>
<dbReference type="Proteomes" id="UP000028007">
    <property type="component" value="Unassembled WGS sequence"/>
</dbReference>
<dbReference type="Gene3D" id="2.60.40.1120">
    <property type="entry name" value="Carboxypeptidase-like, regulatory domain"/>
    <property type="match status" value="1"/>
</dbReference>
<dbReference type="NCBIfam" id="TIGR04056">
    <property type="entry name" value="OMP_RagA_SusC"/>
    <property type="match status" value="1"/>
</dbReference>
<keyword evidence="4" id="KW-0406">Ion transport</keyword>
<keyword evidence="15" id="KW-1185">Reference proteome</keyword>
<name>A0A081PKN2_9SPHI</name>
<dbReference type="Pfam" id="PF13715">
    <property type="entry name" value="CarbopepD_reg_2"/>
    <property type="match status" value="1"/>
</dbReference>
<evidence type="ECO:0000256" key="8">
    <source>
        <dbReference type="ARBA" id="ARBA00023136"/>
    </source>
</evidence>
<dbReference type="Gene3D" id="2.40.170.20">
    <property type="entry name" value="TonB-dependent receptor, beta-barrel domain"/>
    <property type="match status" value="1"/>
</dbReference>
<comment type="caution">
    <text evidence="14">The sequence shown here is derived from an EMBL/GenBank/DDBJ whole genome shotgun (WGS) entry which is preliminary data.</text>
</comment>
<comment type="subcellular location">
    <subcellularLocation>
        <location evidence="1 10">Cell outer membrane</location>
        <topology evidence="1 10">Multi-pass membrane protein</topology>
    </subcellularLocation>
</comment>
<feature type="compositionally biased region" description="Polar residues" evidence="12">
    <location>
        <begin position="341"/>
        <end position="357"/>
    </location>
</feature>
<dbReference type="Pfam" id="PF07715">
    <property type="entry name" value="Plug"/>
    <property type="match status" value="1"/>
</dbReference>
<evidence type="ECO:0000259" key="13">
    <source>
        <dbReference type="SMART" id="SM00965"/>
    </source>
</evidence>
<organism evidence="14 15">
    <name type="scientific">Pedobacter antarcticus 4BY</name>
    <dbReference type="NCBI Taxonomy" id="1358423"/>
    <lineage>
        <taxon>Bacteria</taxon>
        <taxon>Pseudomonadati</taxon>
        <taxon>Bacteroidota</taxon>
        <taxon>Sphingobacteriia</taxon>
        <taxon>Sphingobacteriales</taxon>
        <taxon>Sphingobacteriaceae</taxon>
        <taxon>Pedobacter</taxon>
    </lineage>
</organism>
<dbReference type="SMART" id="SM00965">
    <property type="entry name" value="STN"/>
    <property type="match status" value="1"/>
</dbReference>
<dbReference type="SUPFAM" id="SSF56935">
    <property type="entry name" value="Porins"/>
    <property type="match status" value="1"/>
</dbReference>
<dbReference type="InterPro" id="IPR036942">
    <property type="entry name" value="Beta-barrel_TonB_sf"/>
</dbReference>
<feature type="region of interest" description="Disordered" evidence="12">
    <location>
        <begin position="496"/>
        <end position="523"/>
    </location>
</feature>
<dbReference type="InterPro" id="IPR023997">
    <property type="entry name" value="TonB-dep_OMP_SusC/RagA_CS"/>
</dbReference>
<keyword evidence="9 10" id="KW-0998">Cell outer membrane</keyword>
<evidence type="ECO:0000256" key="2">
    <source>
        <dbReference type="ARBA" id="ARBA00022448"/>
    </source>
</evidence>
<keyword evidence="8 10" id="KW-0472">Membrane</keyword>
<dbReference type="GO" id="GO:0009279">
    <property type="term" value="C:cell outer membrane"/>
    <property type="evidence" value="ECO:0007669"/>
    <property type="project" value="UniProtKB-SubCell"/>
</dbReference>
<dbReference type="InterPro" id="IPR008969">
    <property type="entry name" value="CarboxyPept-like_regulatory"/>
</dbReference>
<keyword evidence="4" id="KW-0410">Iron transport</keyword>
<comment type="similarity">
    <text evidence="10 11">Belongs to the TonB-dependent receptor family.</text>
</comment>
<evidence type="ECO:0000256" key="1">
    <source>
        <dbReference type="ARBA" id="ARBA00004571"/>
    </source>
</evidence>
<dbReference type="eggNOG" id="COG4771">
    <property type="taxonomic scope" value="Bacteria"/>
</dbReference>
<sequence length="1096" mass="122190">MKYKDLLVKIMRITFLQLTILFLVFGTTLAKDTKAQAVLKTKITINEPSIYLDRLLKQLEKDYSVNFVYSPRVVDAKMKVNAFSQLRPLSELLDQLLAPLNLEYEAADDVIIISKKQSVKSIQSNIMADIAITGKVVDEKTGDPLPGVTVKMRDAGSSVVTDSNGIYKITVPNEQAILVFSYIGYKQEERAVAQSKIINVVLTLNQSNLSEVVVVGYGKQKRTTVTGAVTSANLEPFRDAPNTNIAQNLQGTVPGLNVGPVTKAGSTPQITIRGQNTINGNRNVLIILDGIQYNNSLESINPDDIESIDVLKDASSTAVYGAQAANGVILVSSRKGKNNTKPRISFSSSYTTQNPSGNLRPLNREETLEKVRKMYYTEAFLAPGYTQPNPDFNLANKVDISQRDVNGKIVDTDFNWNKAGSQKGFIQDNQLSISGGGEKVSYLISGGYTNQKGYIINDLFKRKSLRANIETQPTSWLKIGLQTFGSFVNQDGAEPGLTDLRRTSPLNSPYNADGTLKPNPYEGNNSSNPFLTYDVDDYERHNYYFANIYADANIPFIKGLNYRFNFGNNARTDNHYFASKYGAGLTGEAYKQNQQYYDYMLDNILTYSRTFNKHSINATLVYGAIERQNESTEAKANGFTRLTLGYHNLQQGTNRFTTSNAWSESLNYQMARINYAFDGKYLVTATLRRDGFSGFAKNSKYGIFPSASAGWVFTEESFLKNLPWLNFGKLRVGYGVSGNQTSRYSSLSKVSTQPAYVFGDGGTTQYGQYIDILGNPDLKWERTYELNTGLDFTLFQSRLTGSFDYYSRKTRDLLYSVDIPNITGYSKINTNIGEIANKGFELSLSSKNIDGRSFKWNTTFSFSRNVNKVMKLLGTGDLVASKLFIGQPINAVFDYRTNGIYQIGETAPVGYNTGNYRVIDLNGDGVVNTADRSILGSEDPAYRFSVLNSFQYKNFSLSIFINSIQGGHKGYLGNNSQSWMLSDNNIRWNYLSAVDFWSPGNPDGEYPMFQKAPTINPSVFRNRSFIRLQDVTLSYKIANSFTKKMEIQNLSVFASGKNLVTLTKWKGWDPEISEGGLNIDGRPLLVGYSFGLNLTF</sequence>
<feature type="region of interest" description="Disordered" evidence="12">
    <location>
        <begin position="340"/>
        <end position="361"/>
    </location>
</feature>
<accession>A0A081PKN2</accession>
<evidence type="ECO:0000256" key="4">
    <source>
        <dbReference type="ARBA" id="ARBA00022496"/>
    </source>
</evidence>
<dbReference type="InterPro" id="IPR037066">
    <property type="entry name" value="Plug_dom_sf"/>
</dbReference>
<dbReference type="InterPro" id="IPR039426">
    <property type="entry name" value="TonB-dep_rcpt-like"/>
</dbReference>
<dbReference type="PROSITE" id="PS52016">
    <property type="entry name" value="TONB_DEPENDENT_REC_3"/>
    <property type="match status" value="1"/>
</dbReference>
<dbReference type="Pfam" id="PF00593">
    <property type="entry name" value="TonB_dep_Rec_b-barrel"/>
    <property type="match status" value="1"/>
</dbReference>
<evidence type="ECO:0000256" key="3">
    <source>
        <dbReference type="ARBA" id="ARBA00022452"/>
    </source>
</evidence>
<reference evidence="14 15" key="1">
    <citation type="journal article" date="1992" name="Int. J. Syst. Bacteriol.">
        <title>Sphingobacterium antarcticus sp. nov. a Psychrotrophic Bacterium from the Soils of Schirmacher Oasis, Antarctica.</title>
        <authorList>
            <person name="Shivaji S."/>
            <person name="Ray M.K."/>
            <person name="Rao N.S."/>
            <person name="Saiserr L."/>
            <person name="Jagannadham M.V."/>
            <person name="Kumar G.S."/>
            <person name="Reddy G."/>
            <person name="Bhargava P.M."/>
        </authorList>
    </citation>
    <scope>NUCLEOTIDE SEQUENCE [LARGE SCALE GENOMIC DNA]</scope>
    <source>
        <strain evidence="14 15">4BY</strain>
    </source>
</reference>
<evidence type="ECO:0000256" key="11">
    <source>
        <dbReference type="RuleBase" id="RU003357"/>
    </source>
</evidence>
<dbReference type="AlphaFoldDB" id="A0A081PKN2"/>